<keyword evidence="3" id="KW-1185">Reference proteome</keyword>
<evidence type="ECO:0000313" key="2">
    <source>
        <dbReference type="EMBL" id="TQV70916.1"/>
    </source>
</evidence>
<dbReference type="EMBL" id="VIKR01000007">
    <property type="protein sequence ID" value="TQV70916.1"/>
    <property type="molecule type" value="Genomic_DNA"/>
</dbReference>
<dbReference type="InterPro" id="IPR011330">
    <property type="entry name" value="Glyco_hydro/deAcase_b/a-brl"/>
</dbReference>
<dbReference type="PANTHER" id="PTHR30105">
    <property type="entry name" value="UNCHARACTERIZED YIBQ-RELATED"/>
    <property type="match status" value="1"/>
</dbReference>
<proteinExistence type="predicted"/>
<dbReference type="CDD" id="cd10936">
    <property type="entry name" value="CE4_DAC2"/>
    <property type="match status" value="1"/>
</dbReference>
<dbReference type="PANTHER" id="PTHR30105:SF2">
    <property type="entry name" value="DIVERGENT POLYSACCHARIDE DEACETYLASE SUPERFAMILY"/>
    <property type="match status" value="1"/>
</dbReference>
<gene>
    <name evidence="2" type="ORF">FLL45_21555</name>
</gene>
<reference evidence="2 3" key="1">
    <citation type="submission" date="2019-06" db="EMBL/GenBank/DDBJ databases">
        <title>Draft genome of Aliikangiella marina GYP-15.</title>
        <authorList>
            <person name="Wang G."/>
        </authorList>
    </citation>
    <scope>NUCLEOTIDE SEQUENCE [LARGE SCALE GENOMIC DNA]</scope>
    <source>
        <strain evidence="2 3">GYP-15</strain>
    </source>
</reference>
<dbReference type="Pfam" id="PF04748">
    <property type="entry name" value="Polysacc_deac_2"/>
    <property type="match status" value="1"/>
</dbReference>
<dbReference type="AlphaFoldDB" id="A0A545T120"/>
<protein>
    <submittedName>
        <fullName evidence="2">Divergent polysaccharide deacetylase family protein</fullName>
    </submittedName>
</protein>
<feature type="signal peptide" evidence="1">
    <location>
        <begin position="1"/>
        <end position="40"/>
    </location>
</feature>
<comment type="caution">
    <text evidence="2">The sequence shown here is derived from an EMBL/GenBank/DDBJ whole genome shotgun (WGS) entry which is preliminary data.</text>
</comment>
<dbReference type="InterPro" id="IPR006837">
    <property type="entry name" value="Divergent_DAC"/>
</dbReference>
<evidence type="ECO:0000256" key="1">
    <source>
        <dbReference type="SAM" id="SignalP"/>
    </source>
</evidence>
<keyword evidence="1" id="KW-0732">Signal</keyword>
<organism evidence="2 3">
    <name type="scientific">Aliikangiella marina</name>
    <dbReference type="NCBI Taxonomy" id="1712262"/>
    <lineage>
        <taxon>Bacteria</taxon>
        <taxon>Pseudomonadati</taxon>
        <taxon>Pseudomonadota</taxon>
        <taxon>Gammaproteobacteria</taxon>
        <taxon>Oceanospirillales</taxon>
        <taxon>Pleioneaceae</taxon>
        <taxon>Aliikangiella</taxon>
    </lineage>
</organism>
<sequence>MTHSCFKPIIFCLNNNNCALMKFKFVLISLLFSFAFQSIAKSLDATAKAQTKPKLSIVIDDLGDNSVIARQLLSLSGEFTAAILPHTPHAKPIAEFARANGHEVIMHLPMEATTRPDLLGPGALFADMEKQQLLDTFLDSASSIPNIVGFNNHMGSLLTVDEERMRWVMESAKQNGWYFLDSKTTVSSVAQDVASDIGLPTIGRDVFLDHHSLGQKDNLSELIEQRMTQAMRIAKRRGEVVVICHPYPETLAFLREQMPLFKEKFRFVRLSKLIKDEETQSTMAHQSQAMDTK</sequence>
<name>A0A545T120_9GAMM</name>
<dbReference type="Proteomes" id="UP000317839">
    <property type="component" value="Unassembled WGS sequence"/>
</dbReference>
<dbReference type="OrthoDB" id="9784811at2"/>
<accession>A0A545T120</accession>
<dbReference type="Gene3D" id="3.20.20.370">
    <property type="entry name" value="Glycoside hydrolase/deacetylase"/>
    <property type="match status" value="1"/>
</dbReference>
<dbReference type="SUPFAM" id="SSF88713">
    <property type="entry name" value="Glycoside hydrolase/deacetylase"/>
    <property type="match status" value="1"/>
</dbReference>
<dbReference type="GO" id="GO:0005975">
    <property type="term" value="P:carbohydrate metabolic process"/>
    <property type="evidence" value="ECO:0007669"/>
    <property type="project" value="InterPro"/>
</dbReference>
<evidence type="ECO:0000313" key="3">
    <source>
        <dbReference type="Proteomes" id="UP000317839"/>
    </source>
</evidence>
<feature type="chain" id="PRO_5021704502" evidence="1">
    <location>
        <begin position="41"/>
        <end position="293"/>
    </location>
</feature>